<evidence type="ECO:0000256" key="3">
    <source>
        <dbReference type="ARBA" id="ARBA00022692"/>
    </source>
</evidence>
<dbReference type="PANTHER" id="PTHR23063">
    <property type="entry name" value="PHOSPHOLIPID ACYLTRANSFERASE"/>
    <property type="match status" value="1"/>
</dbReference>
<dbReference type="PANTHER" id="PTHR23063:SF52">
    <property type="entry name" value="LYSOPHOSPHATIDYLCHOLINE ACYLTRANSFERASE"/>
    <property type="match status" value="1"/>
</dbReference>
<protein>
    <submittedName>
        <fullName evidence="10">1-acyl-sn-glycerol-3-phosphate acyltransferase</fullName>
    </submittedName>
</protein>
<reference evidence="10 11" key="1">
    <citation type="journal article" date="2021" name="Sci. Rep.">
        <title>The distribution of antibiotic resistance genes in chicken gut microbiota commensals.</title>
        <authorList>
            <person name="Juricova H."/>
            <person name="Matiasovicova J."/>
            <person name="Kubasova T."/>
            <person name="Cejkova D."/>
            <person name="Rychlik I."/>
        </authorList>
    </citation>
    <scope>NUCLEOTIDE SEQUENCE [LARGE SCALE GENOMIC DNA]</scope>
    <source>
        <strain evidence="10 11">An562</strain>
    </source>
</reference>
<keyword evidence="4 8" id="KW-1133">Transmembrane helix</keyword>
<gene>
    <name evidence="10" type="ORF">H5985_01080</name>
</gene>
<keyword evidence="2" id="KW-0808">Transferase</keyword>
<dbReference type="Pfam" id="PF01553">
    <property type="entry name" value="Acyltransferase"/>
    <property type="match status" value="1"/>
</dbReference>
<evidence type="ECO:0000256" key="8">
    <source>
        <dbReference type="SAM" id="Phobius"/>
    </source>
</evidence>
<keyword evidence="11" id="KW-1185">Reference proteome</keyword>
<dbReference type="EMBL" id="JACJKX010000001">
    <property type="protein sequence ID" value="MBM6927876.1"/>
    <property type="molecule type" value="Genomic_DNA"/>
</dbReference>
<evidence type="ECO:0000259" key="9">
    <source>
        <dbReference type="SMART" id="SM00563"/>
    </source>
</evidence>
<evidence type="ECO:0000256" key="7">
    <source>
        <dbReference type="ARBA" id="ARBA00023315"/>
    </source>
</evidence>
<dbReference type="PROSITE" id="PS51257">
    <property type="entry name" value="PROKAR_LIPOPROTEIN"/>
    <property type="match status" value="1"/>
</dbReference>
<keyword evidence="5" id="KW-0443">Lipid metabolism</keyword>
<evidence type="ECO:0000313" key="11">
    <source>
        <dbReference type="Proteomes" id="UP000777002"/>
    </source>
</evidence>
<evidence type="ECO:0000313" key="10">
    <source>
        <dbReference type="EMBL" id="MBM6927876.1"/>
    </source>
</evidence>
<feature type="domain" description="Phospholipid/glycerol acyltransferase" evidence="9">
    <location>
        <begin position="66"/>
        <end position="178"/>
    </location>
</feature>
<dbReference type="RefSeq" id="WP_205049465.1">
    <property type="nucleotide sequence ID" value="NZ_JACJKX010000001.1"/>
</dbReference>
<dbReference type="Proteomes" id="UP000777002">
    <property type="component" value="Unassembled WGS sequence"/>
</dbReference>
<feature type="transmembrane region" description="Helical" evidence="8">
    <location>
        <begin position="6"/>
        <end position="28"/>
    </location>
</feature>
<dbReference type="SUPFAM" id="SSF69593">
    <property type="entry name" value="Glycerol-3-phosphate (1)-acyltransferase"/>
    <property type="match status" value="1"/>
</dbReference>
<dbReference type="SMART" id="SM00563">
    <property type="entry name" value="PlsC"/>
    <property type="match status" value="1"/>
</dbReference>
<comment type="subcellular location">
    <subcellularLocation>
        <location evidence="1">Membrane</location>
    </subcellularLocation>
</comment>
<accession>A0ABS2GQW9</accession>
<dbReference type="InterPro" id="IPR002123">
    <property type="entry name" value="Plipid/glycerol_acylTrfase"/>
</dbReference>
<evidence type="ECO:0000256" key="4">
    <source>
        <dbReference type="ARBA" id="ARBA00022989"/>
    </source>
</evidence>
<evidence type="ECO:0000256" key="2">
    <source>
        <dbReference type="ARBA" id="ARBA00022679"/>
    </source>
</evidence>
<dbReference type="GO" id="GO:0016746">
    <property type="term" value="F:acyltransferase activity"/>
    <property type="evidence" value="ECO:0007669"/>
    <property type="project" value="UniProtKB-KW"/>
</dbReference>
<sequence length="266" mass="29117">MSKVVGVFRFVAALCFALGCIVLVLLYLQWVKPEAKRTIIKSWARTFIRMIGMRFTVEGEVYEDSCLIVANHISFVDIFALNAMKPGRFIAKSEIADWPVFGRIAKGVDTLFIQRRNHRSIIAVNEQISAALMQKQTIMLFPEGKTSIGVSLLPLKANLIEPAVLSATPVLPVAICYTEKGQKTTKASYANISIFKCLWTICSTSDLAVTLKVLPVIDVRGKTRHEVAAEAAAAMSQAMGVPNPMLGQPEGLHHRCDAVGAEQKAA</sequence>
<keyword evidence="3 8" id="KW-0812">Transmembrane</keyword>
<keyword evidence="6 8" id="KW-0472">Membrane</keyword>
<proteinExistence type="predicted"/>
<evidence type="ECO:0000256" key="1">
    <source>
        <dbReference type="ARBA" id="ARBA00004370"/>
    </source>
</evidence>
<dbReference type="CDD" id="cd07989">
    <property type="entry name" value="LPLAT_AGPAT-like"/>
    <property type="match status" value="1"/>
</dbReference>
<name>A0ABS2GQW9_9BURK</name>
<comment type="caution">
    <text evidence="10">The sequence shown here is derived from an EMBL/GenBank/DDBJ whole genome shotgun (WGS) entry which is preliminary data.</text>
</comment>
<evidence type="ECO:0000256" key="5">
    <source>
        <dbReference type="ARBA" id="ARBA00023098"/>
    </source>
</evidence>
<organism evidence="10 11">
    <name type="scientific">Parasutterella secunda</name>
    <dbReference type="NCBI Taxonomy" id="626947"/>
    <lineage>
        <taxon>Bacteria</taxon>
        <taxon>Pseudomonadati</taxon>
        <taxon>Pseudomonadota</taxon>
        <taxon>Betaproteobacteria</taxon>
        <taxon>Burkholderiales</taxon>
        <taxon>Sutterellaceae</taxon>
        <taxon>Parasutterella</taxon>
    </lineage>
</organism>
<keyword evidence="7 10" id="KW-0012">Acyltransferase</keyword>
<evidence type="ECO:0000256" key="6">
    <source>
        <dbReference type="ARBA" id="ARBA00023136"/>
    </source>
</evidence>